<feature type="transmembrane region" description="Helical" evidence="6">
    <location>
        <begin position="252"/>
        <end position="274"/>
    </location>
</feature>
<dbReference type="Pfam" id="PF01594">
    <property type="entry name" value="AI-2E_transport"/>
    <property type="match status" value="1"/>
</dbReference>
<dbReference type="InterPro" id="IPR002549">
    <property type="entry name" value="AI-2E-like"/>
</dbReference>
<evidence type="ECO:0000313" key="8">
    <source>
        <dbReference type="Proteomes" id="UP000199112"/>
    </source>
</evidence>
<organism evidence="7 8">
    <name type="scientific">Natronorubrum sediminis</name>
    <dbReference type="NCBI Taxonomy" id="640943"/>
    <lineage>
        <taxon>Archaea</taxon>
        <taxon>Methanobacteriati</taxon>
        <taxon>Methanobacteriota</taxon>
        <taxon>Stenosarchaea group</taxon>
        <taxon>Halobacteria</taxon>
        <taxon>Halobacteriales</taxon>
        <taxon>Natrialbaceae</taxon>
        <taxon>Natronorubrum</taxon>
    </lineage>
</organism>
<dbReference type="PANTHER" id="PTHR21716:SF4">
    <property type="entry name" value="TRANSMEMBRANE PROTEIN 245"/>
    <property type="match status" value="1"/>
</dbReference>
<evidence type="ECO:0000256" key="2">
    <source>
        <dbReference type="ARBA" id="ARBA00009773"/>
    </source>
</evidence>
<comment type="subcellular location">
    <subcellularLocation>
        <location evidence="1">Membrane</location>
        <topology evidence="1">Multi-pass membrane protein</topology>
    </subcellularLocation>
</comment>
<evidence type="ECO:0000256" key="4">
    <source>
        <dbReference type="ARBA" id="ARBA00022989"/>
    </source>
</evidence>
<feature type="transmembrane region" description="Helical" evidence="6">
    <location>
        <begin position="194"/>
        <end position="218"/>
    </location>
</feature>
<keyword evidence="4 6" id="KW-1133">Transmembrane helix</keyword>
<evidence type="ECO:0000256" key="5">
    <source>
        <dbReference type="ARBA" id="ARBA00023136"/>
    </source>
</evidence>
<proteinExistence type="inferred from homology"/>
<keyword evidence="5 6" id="KW-0472">Membrane</keyword>
<keyword evidence="8" id="KW-1185">Reference proteome</keyword>
<keyword evidence="3 6" id="KW-0812">Transmembrane</keyword>
<feature type="transmembrane region" description="Helical" evidence="6">
    <location>
        <begin position="225"/>
        <end position="246"/>
    </location>
</feature>
<comment type="similarity">
    <text evidence="2">Belongs to the autoinducer-2 exporter (AI-2E) (TC 2.A.86) family.</text>
</comment>
<evidence type="ECO:0000256" key="3">
    <source>
        <dbReference type="ARBA" id="ARBA00022692"/>
    </source>
</evidence>
<accession>A0A1H6G8F1</accession>
<dbReference type="OrthoDB" id="137390at2157"/>
<feature type="transmembrane region" description="Helical" evidence="6">
    <location>
        <begin position="138"/>
        <end position="163"/>
    </location>
</feature>
<feature type="transmembrane region" description="Helical" evidence="6">
    <location>
        <begin position="55"/>
        <end position="80"/>
    </location>
</feature>
<gene>
    <name evidence="7" type="ORF">SAMN04487967_3670</name>
</gene>
<reference evidence="8" key="1">
    <citation type="submission" date="2016-10" db="EMBL/GenBank/DDBJ databases">
        <authorList>
            <person name="Varghese N."/>
            <person name="Submissions S."/>
        </authorList>
    </citation>
    <scope>NUCLEOTIDE SEQUENCE [LARGE SCALE GENOMIC DNA]</scope>
    <source>
        <strain evidence="8">CGMCC 1.8981</strain>
    </source>
</reference>
<dbReference type="GO" id="GO:0016020">
    <property type="term" value="C:membrane"/>
    <property type="evidence" value="ECO:0007669"/>
    <property type="project" value="UniProtKB-SubCell"/>
</dbReference>
<dbReference type="RefSeq" id="WP_090508388.1">
    <property type="nucleotide sequence ID" value="NZ_FNWL01000006.1"/>
</dbReference>
<sequence>MSAESARSKRFFLLIGILVGLLSLLIVLPFLTWILVGVILAYALSPINNRLSKRFGAALSAGLSILIGLFLIVFPIVLILGVAANQARQLFAAFEPEDVSQLDDVIVERFGVQVDLATLEDAFSGVVRTGARGLAGNLFSIIGGLPELFIGFTVLFFVLFYLLKDGDQALAWARTVLPLEPEVREELFDETNLLIHNSLVGTAAVAAVQAVLLGGVFLALGLGNVIFWIVTTFVAAMIPLVGASIVWAPASIYLFVVGRPIPAIILLAFGALIISTVDNILRPIVMRRGTQLNPAITIIGIFGGIALFGFVGLFIGPIVLGMMKLIIDIWVREYPEPAPTQQQ</sequence>
<name>A0A1H6G8F1_9EURY</name>
<protein>
    <submittedName>
        <fullName evidence="7">Predicted PurR-regulated permease PerM</fullName>
    </submittedName>
</protein>
<evidence type="ECO:0000256" key="1">
    <source>
        <dbReference type="ARBA" id="ARBA00004141"/>
    </source>
</evidence>
<feature type="transmembrane region" description="Helical" evidence="6">
    <location>
        <begin position="12"/>
        <end position="43"/>
    </location>
</feature>
<dbReference type="Proteomes" id="UP000199112">
    <property type="component" value="Unassembled WGS sequence"/>
</dbReference>
<evidence type="ECO:0000256" key="6">
    <source>
        <dbReference type="SAM" id="Phobius"/>
    </source>
</evidence>
<dbReference type="PANTHER" id="PTHR21716">
    <property type="entry name" value="TRANSMEMBRANE PROTEIN"/>
    <property type="match status" value="1"/>
</dbReference>
<dbReference type="AlphaFoldDB" id="A0A1H6G8F1"/>
<evidence type="ECO:0000313" key="7">
    <source>
        <dbReference type="EMBL" id="SEH18135.1"/>
    </source>
</evidence>
<dbReference type="EMBL" id="FNWL01000006">
    <property type="protein sequence ID" value="SEH18135.1"/>
    <property type="molecule type" value="Genomic_DNA"/>
</dbReference>
<feature type="transmembrane region" description="Helical" evidence="6">
    <location>
        <begin position="295"/>
        <end position="320"/>
    </location>
</feature>